<feature type="region of interest" description="Disordered" evidence="2">
    <location>
        <begin position="69"/>
        <end position="110"/>
    </location>
</feature>
<dbReference type="Pfam" id="PF03760">
    <property type="entry name" value="LEA_1"/>
    <property type="match status" value="1"/>
</dbReference>
<keyword evidence="4" id="KW-1185">Reference proteome</keyword>
<dbReference type="PANTHER" id="PTHR33493:SF29">
    <property type="entry name" value="LATE EMBRYOGENESIS ABUNDANT PROTEIN"/>
    <property type="match status" value="1"/>
</dbReference>
<reference evidence="3 4" key="1">
    <citation type="journal article" date="2020" name="Nat. Commun.">
        <title>Genome of Tripterygium wilfordii and identification of cytochrome P450 involved in triptolide biosynthesis.</title>
        <authorList>
            <person name="Tu L."/>
            <person name="Su P."/>
            <person name="Zhang Z."/>
            <person name="Gao L."/>
            <person name="Wang J."/>
            <person name="Hu T."/>
            <person name="Zhou J."/>
            <person name="Zhang Y."/>
            <person name="Zhao Y."/>
            <person name="Liu Y."/>
            <person name="Song Y."/>
            <person name="Tong Y."/>
            <person name="Lu Y."/>
            <person name="Yang J."/>
            <person name="Xu C."/>
            <person name="Jia M."/>
            <person name="Peters R.J."/>
            <person name="Huang L."/>
            <person name="Gao W."/>
        </authorList>
    </citation>
    <scope>NUCLEOTIDE SEQUENCE [LARGE SCALE GENOMIC DNA]</scope>
    <source>
        <strain evidence="4">cv. XIE 37</strain>
        <tissue evidence="3">Leaf</tissue>
    </source>
</reference>
<dbReference type="Proteomes" id="UP000593562">
    <property type="component" value="Unassembled WGS sequence"/>
</dbReference>
<evidence type="ECO:0000313" key="4">
    <source>
        <dbReference type="Proteomes" id="UP000593562"/>
    </source>
</evidence>
<evidence type="ECO:0000256" key="1">
    <source>
        <dbReference type="ARBA" id="ARBA00010975"/>
    </source>
</evidence>
<dbReference type="GO" id="GO:0009793">
    <property type="term" value="P:embryo development ending in seed dormancy"/>
    <property type="evidence" value="ECO:0007669"/>
    <property type="project" value="InterPro"/>
</dbReference>
<organism evidence="3 4">
    <name type="scientific">Tripterygium wilfordii</name>
    <name type="common">Thunder God vine</name>
    <dbReference type="NCBI Taxonomy" id="458696"/>
    <lineage>
        <taxon>Eukaryota</taxon>
        <taxon>Viridiplantae</taxon>
        <taxon>Streptophyta</taxon>
        <taxon>Embryophyta</taxon>
        <taxon>Tracheophyta</taxon>
        <taxon>Spermatophyta</taxon>
        <taxon>Magnoliopsida</taxon>
        <taxon>eudicotyledons</taxon>
        <taxon>Gunneridae</taxon>
        <taxon>Pentapetalae</taxon>
        <taxon>rosids</taxon>
        <taxon>fabids</taxon>
        <taxon>Celastrales</taxon>
        <taxon>Celastraceae</taxon>
        <taxon>Tripterygium</taxon>
    </lineage>
</organism>
<feature type="compositionally biased region" description="Low complexity" evidence="2">
    <location>
        <begin position="98"/>
        <end position="110"/>
    </location>
</feature>
<proteinExistence type="inferred from homology"/>
<comment type="similarity">
    <text evidence="1">Belongs to the LEA type 1 family.</text>
</comment>
<feature type="compositionally biased region" description="Polar residues" evidence="2">
    <location>
        <begin position="73"/>
        <end position="84"/>
    </location>
</feature>
<comment type="caution">
    <text evidence="3">The sequence shown here is derived from an EMBL/GenBank/DDBJ whole genome shotgun (WGS) entry which is preliminary data.</text>
</comment>
<evidence type="ECO:0000256" key="2">
    <source>
        <dbReference type="SAM" id="MobiDB-lite"/>
    </source>
</evidence>
<dbReference type="InParanoid" id="A0A7J7CF96"/>
<dbReference type="AlphaFoldDB" id="A0A7J7CF96"/>
<accession>A0A7J7CF96</accession>
<feature type="region of interest" description="Disordered" evidence="2">
    <location>
        <begin position="1"/>
        <end position="22"/>
    </location>
</feature>
<evidence type="ECO:0000313" key="3">
    <source>
        <dbReference type="EMBL" id="KAF5732809.1"/>
    </source>
</evidence>
<sequence length="110" mass="12139">MQAVKDKLHDMSEMRKVKAEAKAEEKAEKELAKARMDIAHEVRMAKEAEAEMELHVSKAGVRAQREIEKHTNQKPNANHSNAAATDTGPIYHDHHHPTTTTGAAGRAPPS</sequence>
<name>A0A7J7CF96_TRIWF</name>
<gene>
    <name evidence="3" type="ORF">HS088_TW17G00342</name>
</gene>
<dbReference type="PANTHER" id="PTHR33493">
    <property type="entry name" value="LATE EMBRYOGENESIS ABUNDANT PROTEIN 6-RELATED"/>
    <property type="match status" value="1"/>
</dbReference>
<protein>
    <submittedName>
        <fullName evidence="3">Late embryogenesis abundant protein</fullName>
    </submittedName>
</protein>
<dbReference type="EMBL" id="JAAARO010000017">
    <property type="protein sequence ID" value="KAF5732809.1"/>
    <property type="molecule type" value="Genomic_DNA"/>
</dbReference>
<dbReference type="OrthoDB" id="1935860at2759"/>
<dbReference type="InterPro" id="IPR005513">
    <property type="entry name" value="LEA_1"/>
</dbReference>